<evidence type="ECO:0000313" key="1">
    <source>
        <dbReference type="EMBL" id="TCD01066.1"/>
    </source>
</evidence>
<evidence type="ECO:0008006" key="3">
    <source>
        <dbReference type="Google" id="ProtNLM"/>
    </source>
</evidence>
<keyword evidence="2" id="KW-1185">Reference proteome</keyword>
<accession>A0A4R0NKG9</accession>
<dbReference type="RefSeq" id="WP_131595760.1">
    <property type="nucleotide sequence ID" value="NZ_SJSL01000002.1"/>
</dbReference>
<dbReference type="AlphaFoldDB" id="A0A4R0NKG9"/>
<dbReference type="Proteomes" id="UP000293347">
    <property type="component" value="Unassembled WGS sequence"/>
</dbReference>
<reference evidence="1 2" key="1">
    <citation type="submission" date="2019-02" db="EMBL/GenBank/DDBJ databases">
        <title>Pedobacter sp. RP-1-14 sp. nov., isolated from Arctic soil.</title>
        <authorList>
            <person name="Dahal R.H."/>
        </authorList>
    </citation>
    <scope>NUCLEOTIDE SEQUENCE [LARGE SCALE GENOMIC DNA]</scope>
    <source>
        <strain evidence="1 2">RP-1-14</strain>
    </source>
</reference>
<sequence length="531" mass="60703">MKRILVVVIVLFTAIITMAYLYFSRLNTERENNDNDLHAAVNNSAVILSFQNDKSILDILKSQPLFSEIIGEENYNQMVSLKNHLLNVPAINSIIDQQGIYISLVPAENRKIDLLYTTQINQEATITQLLAALKSSKALLQEEKAITRITLTDSSVFYFGVKDNLLLLSSSDKPIRDVIAAKFEKNNEFVEYIKLNSRLSKTSLAELYINFAKLPVLLKSVIPGKLTGELSILNNQNSFASLVYNYSKDKVLLTGTTKANDANNYYQLFAKLAPQKITITNILPINTANYSVFTIDNYANWKPLLDKWLLTQKTDEAIENTTEKINQKYHLDLAQVFPKYFKDQIITFQLSTTERLGAINLSNGDKTDQLLLELSTEYNEEIRLFREETLLYAYFGEPFKKFKRPYYTIIDNYLVFANNASTIQSFLNSYKNNRLLINDKGYSYTINLLPNTACISFFVDLPHSTDIFRKNSFSTYYKHMISENGLKNYSSFTYQLNGDNGKFQTNMLINKNQQIITDSLAINIDSLIIAP</sequence>
<comment type="caution">
    <text evidence="1">The sequence shown here is derived from an EMBL/GenBank/DDBJ whole genome shotgun (WGS) entry which is preliminary data.</text>
</comment>
<dbReference type="OrthoDB" id="1093345at2"/>
<protein>
    <recommendedName>
        <fullName evidence="3">DUF3352 domain-containing protein</fullName>
    </recommendedName>
</protein>
<dbReference type="EMBL" id="SJSL01000002">
    <property type="protein sequence ID" value="TCD01066.1"/>
    <property type="molecule type" value="Genomic_DNA"/>
</dbReference>
<proteinExistence type="predicted"/>
<name>A0A4R0NKG9_9SPHI</name>
<gene>
    <name evidence="1" type="ORF">EZ437_09865</name>
</gene>
<organism evidence="1 2">
    <name type="scientific">Pedobacter psychroterrae</name>
    <dbReference type="NCBI Taxonomy" id="2530453"/>
    <lineage>
        <taxon>Bacteria</taxon>
        <taxon>Pseudomonadati</taxon>
        <taxon>Bacteroidota</taxon>
        <taxon>Sphingobacteriia</taxon>
        <taxon>Sphingobacteriales</taxon>
        <taxon>Sphingobacteriaceae</taxon>
        <taxon>Pedobacter</taxon>
    </lineage>
</organism>
<evidence type="ECO:0000313" key="2">
    <source>
        <dbReference type="Proteomes" id="UP000293347"/>
    </source>
</evidence>